<dbReference type="SUPFAM" id="SSF52540">
    <property type="entry name" value="P-loop containing nucleoside triphosphate hydrolases"/>
    <property type="match status" value="1"/>
</dbReference>
<dbReference type="PANTHER" id="PTHR47396">
    <property type="entry name" value="TYPE I RESTRICTION ENZYME ECOKI R PROTEIN"/>
    <property type="match status" value="1"/>
</dbReference>
<evidence type="ECO:0000259" key="4">
    <source>
        <dbReference type="PROSITE" id="PS51194"/>
    </source>
</evidence>
<feature type="region of interest" description="Disordered" evidence="2">
    <location>
        <begin position="351"/>
        <end position="375"/>
    </location>
</feature>
<evidence type="ECO:0000259" key="3">
    <source>
        <dbReference type="PROSITE" id="PS51192"/>
    </source>
</evidence>
<dbReference type="InterPro" id="IPR027417">
    <property type="entry name" value="P-loop_NTPase"/>
</dbReference>
<reference evidence="5 6" key="1">
    <citation type="submission" date="2018-04" db="EMBL/GenBank/DDBJ databases">
        <authorList>
            <person name="Go L.Y."/>
            <person name="Mitchell J.A."/>
        </authorList>
    </citation>
    <scope>NUCLEOTIDE SEQUENCE [LARGE SCALE GENOMIC DNA]</scope>
    <source>
        <strain evidence="5">ULC066bin1</strain>
    </source>
</reference>
<dbReference type="GO" id="GO:0016787">
    <property type="term" value="F:hydrolase activity"/>
    <property type="evidence" value="ECO:0007669"/>
    <property type="project" value="InterPro"/>
</dbReference>
<feature type="domain" description="Helicase C-terminal" evidence="4">
    <location>
        <begin position="220"/>
        <end position="399"/>
    </location>
</feature>
<evidence type="ECO:0000256" key="1">
    <source>
        <dbReference type="SAM" id="Coils"/>
    </source>
</evidence>
<dbReference type="Proteomes" id="UP000249467">
    <property type="component" value="Unassembled WGS sequence"/>
</dbReference>
<feature type="coiled-coil region" evidence="1">
    <location>
        <begin position="396"/>
        <end position="457"/>
    </location>
</feature>
<keyword evidence="1" id="KW-0175">Coiled coil</keyword>
<evidence type="ECO:0000313" key="5">
    <source>
        <dbReference type="EMBL" id="PZO44145.1"/>
    </source>
</evidence>
<dbReference type="SMART" id="SM00487">
    <property type="entry name" value="DEXDc"/>
    <property type="match status" value="1"/>
</dbReference>
<dbReference type="InterPro" id="IPR001650">
    <property type="entry name" value="Helicase_C-like"/>
</dbReference>
<gene>
    <name evidence="5" type="ORF">DCF19_02765</name>
</gene>
<feature type="region of interest" description="Disordered" evidence="2">
    <location>
        <begin position="527"/>
        <end position="546"/>
    </location>
</feature>
<dbReference type="GO" id="GO:0003677">
    <property type="term" value="F:DNA binding"/>
    <property type="evidence" value="ECO:0007669"/>
    <property type="project" value="InterPro"/>
</dbReference>
<protein>
    <recommendedName>
        <fullName evidence="7">Restriction endonuclease subunit R</fullName>
    </recommendedName>
</protein>
<accession>A0A2W4YBE5</accession>
<dbReference type="InterPro" id="IPR006935">
    <property type="entry name" value="Helicase/UvrB_N"/>
</dbReference>
<dbReference type="SMART" id="SM00490">
    <property type="entry name" value="HELICc"/>
    <property type="match status" value="1"/>
</dbReference>
<reference evidence="5 6" key="2">
    <citation type="submission" date="2018-06" db="EMBL/GenBank/DDBJ databases">
        <title>Metagenomic assembly of (sub)arctic Cyanobacteria and their associated microbiome from non-axenic cultures.</title>
        <authorList>
            <person name="Baurain D."/>
        </authorList>
    </citation>
    <scope>NUCLEOTIDE SEQUENCE [LARGE SCALE GENOMIC DNA]</scope>
    <source>
        <strain evidence="5">ULC066bin1</strain>
    </source>
</reference>
<feature type="compositionally biased region" description="Low complexity" evidence="2">
    <location>
        <begin position="527"/>
        <end position="539"/>
    </location>
</feature>
<dbReference type="Gene3D" id="3.40.50.300">
    <property type="entry name" value="P-loop containing nucleotide triphosphate hydrolases"/>
    <property type="match status" value="2"/>
</dbReference>
<dbReference type="AlphaFoldDB" id="A0A2W4YBE5"/>
<dbReference type="PANTHER" id="PTHR47396:SF1">
    <property type="entry name" value="ATP-DEPENDENT HELICASE IRC3-RELATED"/>
    <property type="match status" value="1"/>
</dbReference>
<dbReference type="PROSITE" id="PS51194">
    <property type="entry name" value="HELICASE_CTER"/>
    <property type="match status" value="1"/>
</dbReference>
<dbReference type="GO" id="GO:0005524">
    <property type="term" value="F:ATP binding"/>
    <property type="evidence" value="ECO:0007669"/>
    <property type="project" value="InterPro"/>
</dbReference>
<dbReference type="GO" id="GO:0005829">
    <property type="term" value="C:cytosol"/>
    <property type="evidence" value="ECO:0007669"/>
    <property type="project" value="TreeGrafter"/>
</dbReference>
<sequence length="651" mass="74259">MVQLRPYQNQKIKEIYDAWQNHRSVMLQMPTGTGKTVLFNQIVKDELANNSKLLIIAHRKELIDQNVARLWNDFGIRAGTIMANVRADLSLPVQVASIQTLNRREYPDLKPSIVIIDEAHHVPAKSYRELWETYPDSKFLGVTATPIRLSNEGFRDLFDVLILSNSIDEFIQDGYLAKIKYIGRSPILPKMDLSNIAIIGGDYDSEQLSQKMCEETVMANLIQSYFDHAKGKKMIVFAVTTDHSKSIVERYQAAGFATAHIDADTKKEERNDIINKFRSGEIRILSNVGIVSEGFDVPDCEVVQLARPTKSLAMYLQQVGRCMRPSRSKPYSIVLDNVGLYDEFGSPKKHREWSLEASPKTRPDNDGDGDERLAREPLEEIDETLIVLEDVEMNTVDELKEKLAKINGEIQDLDDEISDAIDKNKSQSIIEILKTGKDQKETERDAIRRELDKALGLEQSERLERKLEEFQYYIDSFFEDADWETEEDKLTFMAQLKVSYDRSKEKSVATLCEITVPIPQPVPITTTQPVPITTTQPVPTIKPPRQPDQKLEVILHNKSINGTKQIDIFANTIKAIGIERVESLRLKTNKFDLIVDKKPPKEGYSTNNKWKQISENRWVFACLSGEDKKEILEDIAQQLGISGYIQVKLSR</sequence>
<dbReference type="Pfam" id="PF00271">
    <property type="entry name" value="Helicase_C"/>
    <property type="match status" value="1"/>
</dbReference>
<feature type="compositionally biased region" description="Basic and acidic residues" evidence="2">
    <location>
        <begin position="359"/>
        <end position="375"/>
    </location>
</feature>
<dbReference type="PROSITE" id="PS51192">
    <property type="entry name" value="HELICASE_ATP_BIND_1"/>
    <property type="match status" value="1"/>
</dbReference>
<dbReference type="InterPro" id="IPR050742">
    <property type="entry name" value="Helicase_Restrict-Modif_Enz"/>
</dbReference>
<name>A0A2W4YBE5_9CYAN</name>
<organism evidence="5 6">
    <name type="scientific">Pseudanabaena frigida</name>
    <dbReference type="NCBI Taxonomy" id="945775"/>
    <lineage>
        <taxon>Bacteria</taxon>
        <taxon>Bacillati</taxon>
        <taxon>Cyanobacteriota</taxon>
        <taxon>Cyanophyceae</taxon>
        <taxon>Pseudanabaenales</taxon>
        <taxon>Pseudanabaenaceae</taxon>
        <taxon>Pseudanabaena</taxon>
    </lineage>
</organism>
<feature type="domain" description="Helicase ATP-binding" evidence="3">
    <location>
        <begin position="16"/>
        <end position="164"/>
    </location>
</feature>
<proteinExistence type="predicted"/>
<evidence type="ECO:0008006" key="7">
    <source>
        <dbReference type="Google" id="ProtNLM"/>
    </source>
</evidence>
<dbReference type="InterPro" id="IPR014001">
    <property type="entry name" value="Helicase_ATP-bd"/>
</dbReference>
<dbReference type="EMBL" id="QBML01000003">
    <property type="protein sequence ID" value="PZO44145.1"/>
    <property type="molecule type" value="Genomic_DNA"/>
</dbReference>
<evidence type="ECO:0000313" key="6">
    <source>
        <dbReference type="Proteomes" id="UP000249467"/>
    </source>
</evidence>
<comment type="caution">
    <text evidence="5">The sequence shown here is derived from an EMBL/GenBank/DDBJ whole genome shotgun (WGS) entry which is preliminary data.</text>
</comment>
<evidence type="ECO:0000256" key="2">
    <source>
        <dbReference type="SAM" id="MobiDB-lite"/>
    </source>
</evidence>
<dbReference type="Pfam" id="PF04851">
    <property type="entry name" value="ResIII"/>
    <property type="match status" value="1"/>
</dbReference>